<reference evidence="1 2" key="1">
    <citation type="journal article" date="2023" name="Sci. Data">
        <title>Genome assembly of the Korean intertidal mud-creeper Batillaria attramentaria.</title>
        <authorList>
            <person name="Patra A.K."/>
            <person name="Ho P.T."/>
            <person name="Jun S."/>
            <person name="Lee S.J."/>
            <person name="Kim Y."/>
            <person name="Won Y.J."/>
        </authorList>
    </citation>
    <scope>NUCLEOTIDE SEQUENCE [LARGE SCALE GENOMIC DNA]</scope>
    <source>
        <strain evidence="1">Wonlab-2016</strain>
    </source>
</reference>
<dbReference type="AlphaFoldDB" id="A0ABD0K4A6"/>
<gene>
    <name evidence="1" type="ORF">BaRGS_00026913</name>
</gene>
<protein>
    <submittedName>
        <fullName evidence="1">Uncharacterized protein</fullName>
    </submittedName>
</protein>
<evidence type="ECO:0000313" key="1">
    <source>
        <dbReference type="EMBL" id="KAK7481887.1"/>
    </source>
</evidence>
<name>A0ABD0K4A6_9CAEN</name>
<keyword evidence="2" id="KW-1185">Reference proteome</keyword>
<comment type="caution">
    <text evidence="1">The sequence shown here is derived from an EMBL/GenBank/DDBJ whole genome shotgun (WGS) entry which is preliminary data.</text>
</comment>
<organism evidence="1 2">
    <name type="scientific">Batillaria attramentaria</name>
    <dbReference type="NCBI Taxonomy" id="370345"/>
    <lineage>
        <taxon>Eukaryota</taxon>
        <taxon>Metazoa</taxon>
        <taxon>Spiralia</taxon>
        <taxon>Lophotrochozoa</taxon>
        <taxon>Mollusca</taxon>
        <taxon>Gastropoda</taxon>
        <taxon>Caenogastropoda</taxon>
        <taxon>Sorbeoconcha</taxon>
        <taxon>Cerithioidea</taxon>
        <taxon>Batillariidae</taxon>
        <taxon>Batillaria</taxon>
    </lineage>
</organism>
<evidence type="ECO:0000313" key="2">
    <source>
        <dbReference type="Proteomes" id="UP001519460"/>
    </source>
</evidence>
<dbReference type="EMBL" id="JACVVK020000255">
    <property type="protein sequence ID" value="KAK7481887.1"/>
    <property type="molecule type" value="Genomic_DNA"/>
</dbReference>
<sequence length="96" mass="10566">MRQRRRTAAVLKVDLYETLVISFIGYSLLVPSFAGGRVEGGIDEGRDLYRKLDTTPPASARQPALGLLHSGVFCFQPRKIVQVTLASCEELLSCVL</sequence>
<dbReference type="Proteomes" id="UP001519460">
    <property type="component" value="Unassembled WGS sequence"/>
</dbReference>
<proteinExistence type="predicted"/>
<accession>A0ABD0K4A6</accession>